<gene>
    <name evidence="1" type="ORF">TCM_024321</name>
</gene>
<keyword evidence="2" id="KW-1185">Reference proteome</keyword>
<name>A0A061F383_THECC</name>
<dbReference type="InParanoid" id="A0A061F383"/>
<sequence length="253" mass="29467">MYDRISNLELEIQWLLEEMQQDIFSEQTWNTIKGLRKDLWQLLKASKRVWHQKSHIKWYLKGDRNMCFFHNVALARRRANFISKISHQGRDLECPSEIKDRNVNHFEGLYGFKPICQLKELNCGLSKLEGHTVVVLEIPFIESEIWEVINSCDGIKASEPDGFNFCFVKRQWSTIKENVMNFVIEFETIGSMAKGVNASFITLIPKCEIPSSLNDYRSINLVGCLYKIISKALALRLRKEIDEVVGINQFAFI</sequence>
<dbReference type="eggNOG" id="KOG1075">
    <property type="taxonomic scope" value="Eukaryota"/>
</dbReference>
<proteinExistence type="predicted"/>
<accession>A0A061F383</accession>
<evidence type="ECO:0000313" key="1">
    <source>
        <dbReference type="EMBL" id="EOY08984.1"/>
    </source>
</evidence>
<reference evidence="1 2" key="1">
    <citation type="journal article" date="2013" name="Genome Biol.">
        <title>The genome sequence of the most widely cultivated cacao type and its use to identify candidate genes regulating pod color.</title>
        <authorList>
            <person name="Motamayor J.C."/>
            <person name="Mockaitis K."/>
            <person name="Schmutz J."/>
            <person name="Haiminen N."/>
            <person name="Iii D.L."/>
            <person name="Cornejo O."/>
            <person name="Findley S.D."/>
            <person name="Zheng P."/>
            <person name="Utro F."/>
            <person name="Royaert S."/>
            <person name="Saski C."/>
            <person name="Jenkins J."/>
            <person name="Podicheti R."/>
            <person name="Zhao M."/>
            <person name="Scheffler B.E."/>
            <person name="Stack J.C."/>
            <person name="Feltus F.A."/>
            <person name="Mustiga G.M."/>
            <person name="Amores F."/>
            <person name="Phillips W."/>
            <person name="Marelli J.P."/>
            <person name="May G.D."/>
            <person name="Shapiro H."/>
            <person name="Ma J."/>
            <person name="Bustamante C.D."/>
            <person name="Schnell R.J."/>
            <person name="Main D."/>
            <person name="Gilbert D."/>
            <person name="Parida L."/>
            <person name="Kuhn D.N."/>
        </authorList>
    </citation>
    <scope>NUCLEOTIDE SEQUENCE [LARGE SCALE GENOMIC DNA]</scope>
    <source>
        <strain evidence="2">cv. Matina 1-6</strain>
    </source>
</reference>
<organism evidence="1 2">
    <name type="scientific">Theobroma cacao</name>
    <name type="common">Cacao</name>
    <name type="synonym">Cocoa</name>
    <dbReference type="NCBI Taxonomy" id="3641"/>
    <lineage>
        <taxon>Eukaryota</taxon>
        <taxon>Viridiplantae</taxon>
        <taxon>Streptophyta</taxon>
        <taxon>Embryophyta</taxon>
        <taxon>Tracheophyta</taxon>
        <taxon>Spermatophyta</taxon>
        <taxon>Magnoliopsida</taxon>
        <taxon>eudicotyledons</taxon>
        <taxon>Gunneridae</taxon>
        <taxon>Pentapetalae</taxon>
        <taxon>rosids</taxon>
        <taxon>malvids</taxon>
        <taxon>Malvales</taxon>
        <taxon>Malvaceae</taxon>
        <taxon>Byttnerioideae</taxon>
        <taxon>Theobroma</taxon>
    </lineage>
</organism>
<dbReference type="Gramene" id="EOY08984">
    <property type="protein sequence ID" value="EOY08984"/>
    <property type="gene ID" value="TCM_024321"/>
</dbReference>
<dbReference type="OMA" id="WEVINSC"/>
<protein>
    <recommendedName>
        <fullName evidence="3">Reverse transcriptase domain-containing protein</fullName>
    </recommendedName>
</protein>
<dbReference type="AlphaFoldDB" id="A0A061F383"/>
<dbReference type="PANTHER" id="PTHR46890:SF49">
    <property type="entry name" value="RNA-DIRECTED DNA POLYMERASE"/>
    <property type="match status" value="1"/>
</dbReference>
<dbReference type="PANTHER" id="PTHR46890">
    <property type="entry name" value="NON-LTR RETROLELEMENT REVERSE TRANSCRIPTASE-LIKE PROTEIN-RELATED"/>
    <property type="match status" value="1"/>
</dbReference>
<dbReference type="HOGENOM" id="CLU_1100125_0_0_1"/>
<dbReference type="InterPro" id="IPR052343">
    <property type="entry name" value="Retrotransposon-Effector_Assoc"/>
</dbReference>
<dbReference type="EMBL" id="CM001883">
    <property type="protein sequence ID" value="EOY08984.1"/>
    <property type="molecule type" value="Genomic_DNA"/>
</dbReference>
<evidence type="ECO:0000313" key="2">
    <source>
        <dbReference type="Proteomes" id="UP000026915"/>
    </source>
</evidence>
<dbReference type="Proteomes" id="UP000026915">
    <property type="component" value="Chromosome 5"/>
</dbReference>
<evidence type="ECO:0008006" key="3">
    <source>
        <dbReference type="Google" id="ProtNLM"/>
    </source>
</evidence>